<protein>
    <submittedName>
        <fullName evidence="1">Uncharacterized protein</fullName>
    </submittedName>
</protein>
<reference evidence="1 2" key="1">
    <citation type="submission" date="2019-10" db="EMBL/GenBank/DDBJ databases">
        <title>Nocardia macrotermitis sp. nov. and Nocardia aurantia sp. nov., isolated from the gut of fungus growing-termite Macrotermes natalensis.</title>
        <authorList>
            <person name="Benndorf R."/>
            <person name="Schwitalla J."/>
            <person name="Martin K."/>
            <person name="De Beer W."/>
            <person name="Kaster A.-K."/>
            <person name="Vollmers J."/>
            <person name="Poulsen M."/>
            <person name="Beemelmanns C."/>
        </authorList>
    </citation>
    <scope>NUCLEOTIDE SEQUENCE [LARGE SCALE GENOMIC DNA]</scope>
    <source>
        <strain evidence="1 2">RB56</strain>
    </source>
</reference>
<proteinExistence type="predicted"/>
<dbReference type="RefSeq" id="WP_227837741.1">
    <property type="nucleotide sequence ID" value="NZ_WEGI01000006.1"/>
</dbReference>
<dbReference type="EMBL" id="WEGI01000006">
    <property type="protein sequence ID" value="MQY27397.1"/>
    <property type="molecule type" value="Genomic_DNA"/>
</dbReference>
<name>A0A7K0DNY9_9NOCA</name>
<keyword evidence="2" id="KW-1185">Reference proteome</keyword>
<evidence type="ECO:0000313" key="1">
    <source>
        <dbReference type="EMBL" id="MQY27397.1"/>
    </source>
</evidence>
<accession>A0A7K0DNY9</accession>
<dbReference type="Proteomes" id="UP000431401">
    <property type="component" value="Unassembled WGS sequence"/>
</dbReference>
<dbReference type="AlphaFoldDB" id="A0A7K0DNY9"/>
<organism evidence="1 2">
    <name type="scientific">Nocardia aurantia</name>
    <dbReference type="NCBI Taxonomy" id="2585199"/>
    <lineage>
        <taxon>Bacteria</taxon>
        <taxon>Bacillati</taxon>
        <taxon>Actinomycetota</taxon>
        <taxon>Actinomycetes</taxon>
        <taxon>Mycobacteriales</taxon>
        <taxon>Nocardiaceae</taxon>
        <taxon>Nocardia</taxon>
    </lineage>
</organism>
<comment type="caution">
    <text evidence="1">The sequence shown here is derived from an EMBL/GenBank/DDBJ whole genome shotgun (WGS) entry which is preliminary data.</text>
</comment>
<evidence type="ECO:0000313" key="2">
    <source>
        <dbReference type="Proteomes" id="UP000431401"/>
    </source>
</evidence>
<sequence length="106" mass="11950">MISALTEIMGGEGGFDATYGRRLLADTRTLGFTDVEAGYRGLQSDHESAWLAWQFLVEQFHDRMVHRNLITRADVNHWWTLTRAGTHLVTGPAIFAVRARRPLPIG</sequence>
<gene>
    <name evidence="1" type="ORF">NRB56_29800</name>
</gene>